<dbReference type="EMBL" id="VIRB01000034">
    <property type="protein sequence ID" value="NDO68098.1"/>
    <property type="molecule type" value="Genomic_DNA"/>
</dbReference>
<dbReference type="RefSeq" id="WP_004070210.1">
    <property type="nucleotide sequence ID" value="NZ_VIRB01000034.1"/>
</dbReference>
<name>A0A9X5C5S7_9FIRM</name>
<reference evidence="2 3" key="1">
    <citation type="submission" date="2019-07" db="EMBL/GenBank/DDBJ databases">
        <title>Draft genome sequences of 15 bacterial species constituting the stable defined intestinal microbiota of the GM15 gnotobiotic mouse model.</title>
        <authorList>
            <person name="Elie C."/>
            <person name="Mathieu A."/>
            <person name="Saliou A."/>
            <person name="Darnaud M."/>
            <person name="Leulier F."/>
            <person name="Tamellini A."/>
        </authorList>
    </citation>
    <scope>NUCLEOTIDE SEQUENCE [LARGE SCALE GENOMIC DNA]</scope>
    <source>
        <strain evidence="3">ASF 502</strain>
    </source>
</reference>
<feature type="transmembrane region" description="Helical" evidence="1">
    <location>
        <begin position="6"/>
        <end position="25"/>
    </location>
</feature>
<evidence type="ECO:0008006" key="4">
    <source>
        <dbReference type="Google" id="ProtNLM"/>
    </source>
</evidence>
<protein>
    <recommendedName>
        <fullName evidence="4">DUF4352 domain-containing protein</fullName>
    </recommendedName>
</protein>
<dbReference type="AlphaFoldDB" id="A0A9X5C5S7"/>
<evidence type="ECO:0000256" key="1">
    <source>
        <dbReference type="SAM" id="Phobius"/>
    </source>
</evidence>
<dbReference type="OrthoDB" id="3077294at2"/>
<comment type="caution">
    <text evidence="2">The sequence shown here is derived from an EMBL/GenBank/DDBJ whole genome shotgun (WGS) entry which is preliminary data.</text>
</comment>
<keyword evidence="1" id="KW-0812">Transmembrane</keyword>
<evidence type="ECO:0000313" key="2">
    <source>
        <dbReference type="EMBL" id="NDO68098.1"/>
    </source>
</evidence>
<keyword evidence="1" id="KW-1133">Transmembrane helix</keyword>
<evidence type="ECO:0000313" key="3">
    <source>
        <dbReference type="Proteomes" id="UP000474104"/>
    </source>
</evidence>
<proteinExistence type="predicted"/>
<accession>A0A9X5C5S7</accession>
<sequence length="244" mass="27325">MKKVVISGIIVILVIFGIGMSYMLFRGGRRTEEEQKISEEGEKRMENLMKPGQEEEADDTSKSFSDTLNEKAGLTVDPQNIVSVGNPIISGNYSFTVNSWNVSKESPGYALPEGIDLSGAGPQMDANGNITNEYSYIVVNITVENKAEGPITDLLWGYLKLKTFETSDFISEVRYLGEETPRAYGHEYSMETFEAGETKSYPLIFFMPDEMVKNQELYLEINATGIAYDTSDSEFSVMRYIILN</sequence>
<keyword evidence="1" id="KW-0472">Membrane</keyword>
<dbReference type="Proteomes" id="UP000474104">
    <property type="component" value="Unassembled WGS sequence"/>
</dbReference>
<gene>
    <name evidence="2" type="ORF">FMM80_04995</name>
</gene>
<organism evidence="2 3">
    <name type="scientific">Schaedlerella arabinosiphila</name>
    <dbReference type="NCBI Taxonomy" id="2044587"/>
    <lineage>
        <taxon>Bacteria</taxon>
        <taxon>Bacillati</taxon>
        <taxon>Bacillota</taxon>
        <taxon>Clostridia</taxon>
        <taxon>Lachnospirales</taxon>
        <taxon>Lachnospiraceae</taxon>
        <taxon>Schaedlerella</taxon>
    </lineage>
</organism>